<evidence type="ECO:0000256" key="12">
    <source>
        <dbReference type="PROSITE-ProRule" id="PRU00042"/>
    </source>
</evidence>
<feature type="region of interest" description="Disordered" evidence="13">
    <location>
        <begin position="84"/>
        <end position="151"/>
    </location>
</feature>
<feature type="domain" description="C2H2-type" evidence="14">
    <location>
        <begin position="781"/>
        <end position="803"/>
    </location>
</feature>
<dbReference type="FunFam" id="3.30.160.60:FF:000043">
    <property type="entry name" value="Scratch family zinc finger 2"/>
    <property type="match status" value="1"/>
</dbReference>
<feature type="compositionally biased region" description="Polar residues" evidence="13">
    <location>
        <begin position="504"/>
        <end position="518"/>
    </location>
</feature>
<accession>A0AAE0XNU5</accession>
<gene>
    <name evidence="15" type="ORF">RRG08_031198</name>
</gene>
<dbReference type="GO" id="GO:0005634">
    <property type="term" value="C:nucleus"/>
    <property type="evidence" value="ECO:0007669"/>
    <property type="project" value="UniProtKB-SubCell"/>
</dbReference>
<feature type="compositionally biased region" description="Basic and acidic residues" evidence="13">
    <location>
        <begin position="90"/>
        <end position="120"/>
    </location>
</feature>
<reference evidence="15" key="1">
    <citation type="journal article" date="2023" name="G3 (Bethesda)">
        <title>A reference genome for the long-term kleptoplast-retaining sea slug Elysia crispata morphotype clarki.</title>
        <authorList>
            <person name="Eastman K.E."/>
            <person name="Pendleton A.L."/>
            <person name="Shaikh M.A."/>
            <person name="Suttiyut T."/>
            <person name="Ogas R."/>
            <person name="Tomko P."/>
            <person name="Gavelis G."/>
            <person name="Widhalm J.R."/>
            <person name="Wisecaver J.H."/>
        </authorList>
    </citation>
    <scope>NUCLEOTIDE SEQUENCE</scope>
    <source>
        <strain evidence="15">ECLA1</strain>
    </source>
</reference>
<keyword evidence="16" id="KW-1185">Reference proteome</keyword>
<dbReference type="CDD" id="cd00065">
    <property type="entry name" value="FYVE_like_SF"/>
    <property type="match status" value="1"/>
</dbReference>
<dbReference type="EMBL" id="JAWDGP010008010">
    <property type="protein sequence ID" value="KAK3697434.1"/>
    <property type="molecule type" value="Genomic_DNA"/>
</dbReference>
<evidence type="ECO:0000256" key="10">
    <source>
        <dbReference type="ARBA" id="ARBA00023242"/>
    </source>
</evidence>
<comment type="similarity">
    <text evidence="2">Belongs to the krueppel C2H2-type zinc-finger protein family.</text>
</comment>
<keyword evidence="9" id="KW-0804">Transcription</keyword>
<name>A0AAE0XNU5_9GAST</name>
<feature type="domain" description="C2H2-type" evidence="14">
    <location>
        <begin position="838"/>
        <end position="865"/>
    </location>
</feature>
<protein>
    <recommendedName>
        <fullName evidence="14">C2H2-type domain-containing protein</fullName>
    </recommendedName>
</protein>
<keyword evidence="10" id="KW-0539">Nucleus</keyword>
<dbReference type="Pfam" id="PF00096">
    <property type="entry name" value="zf-C2H2"/>
    <property type="match status" value="3"/>
</dbReference>
<keyword evidence="5 12" id="KW-0863">Zinc-finger</keyword>
<evidence type="ECO:0000256" key="8">
    <source>
        <dbReference type="ARBA" id="ARBA00023125"/>
    </source>
</evidence>
<dbReference type="FunFam" id="3.30.160.60:FF:000207">
    <property type="entry name" value="zinc finger protein SNAI2"/>
    <property type="match status" value="1"/>
</dbReference>
<dbReference type="PANTHER" id="PTHR24388">
    <property type="entry name" value="ZINC FINGER PROTEIN"/>
    <property type="match status" value="1"/>
</dbReference>
<evidence type="ECO:0000256" key="1">
    <source>
        <dbReference type="ARBA" id="ARBA00004123"/>
    </source>
</evidence>
<dbReference type="InterPro" id="IPR050527">
    <property type="entry name" value="Snail/Krueppel_Znf"/>
</dbReference>
<keyword evidence="6" id="KW-0862">Zinc</keyword>
<dbReference type="PROSITE" id="PS50157">
    <property type="entry name" value="ZINC_FINGER_C2H2_2"/>
    <property type="match status" value="4"/>
</dbReference>
<feature type="region of interest" description="Disordered" evidence="13">
    <location>
        <begin position="495"/>
        <end position="518"/>
    </location>
</feature>
<feature type="compositionally biased region" description="Low complexity" evidence="13">
    <location>
        <begin position="121"/>
        <end position="135"/>
    </location>
</feature>
<dbReference type="SMART" id="SM00355">
    <property type="entry name" value="ZnF_C2H2"/>
    <property type="match status" value="5"/>
</dbReference>
<keyword evidence="8" id="KW-0238">DNA-binding</keyword>
<dbReference type="Gene3D" id="3.30.160.60">
    <property type="entry name" value="Classic Zinc Finger"/>
    <property type="match status" value="4"/>
</dbReference>
<dbReference type="Proteomes" id="UP001283361">
    <property type="component" value="Unassembled WGS sequence"/>
</dbReference>
<evidence type="ECO:0000256" key="6">
    <source>
        <dbReference type="ARBA" id="ARBA00022833"/>
    </source>
</evidence>
<comment type="subcellular location">
    <subcellularLocation>
        <location evidence="1">Nucleus</location>
    </subcellularLocation>
</comment>
<feature type="region of interest" description="Disordered" evidence="13">
    <location>
        <begin position="330"/>
        <end position="371"/>
    </location>
</feature>
<evidence type="ECO:0000256" key="9">
    <source>
        <dbReference type="ARBA" id="ARBA00023163"/>
    </source>
</evidence>
<evidence type="ECO:0000256" key="3">
    <source>
        <dbReference type="ARBA" id="ARBA00022723"/>
    </source>
</evidence>
<evidence type="ECO:0000256" key="13">
    <source>
        <dbReference type="SAM" id="MobiDB-lite"/>
    </source>
</evidence>
<dbReference type="InterPro" id="IPR036236">
    <property type="entry name" value="Znf_C2H2_sf"/>
</dbReference>
<dbReference type="GO" id="GO:0000981">
    <property type="term" value="F:DNA-binding transcription factor activity, RNA polymerase II-specific"/>
    <property type="evidence" value="ECO:0007669"/>
    <property type="project" value="TreeGrafter"/>
</dbReference>
<feature type="compositionally biased region" description="Low complexity" evidence="13">
    <location>
        <begin position="559"/>
        <end position="570"/>
    </location>
</feature>
<evidence type="ECO:0000256" key="11">
    <source>
        <dbReference type="ARBA" id="ARBA00037948"/>
    </source>
</evidence>
<evidence type="ECO:0000259" key="14">
    <source>
        <dbReference type="PROSITE" id="PS50157"/>
    </source>
</evidence>
<dbReference type="FunFam" id="3.30.160.60:FF:000508">
    <property type="entry name" value="Myeloid zinc finger 1"/>
    <property type="match status" value="1"/>
</dbReference>
<evidence type="ECO:0000256" key="5">
    <source>
        <dbReference type="ARBA" id="ARBA00022771"/>
    </source>
</evidence>
<keyword evidence="4" id="KW-0677">Repeat</keyword>
<organism evidence="15 16">
    <name type="scientific">Elysia crispata</name>
    <name type="common">lettuce slug</name>
    <dbReference type="NCBI Taxonomy" id="231223"/>
    <lineage>
        <taxon>Eukaryota</taxon>
        <taxon>Metazoa</taxon>
        <taxon>Spiralia</taxon>
        <taxon>Lophotrochozoa</taxon>
        <taxon>Mollusca</taxon>
        <taxon>Gastropoda</taxon>
        <taxon>Heterobranchia</taxon>
        <taxon>Euthyneura</taxon>
        <taxon>Panpulmonata</taxon>
        <taxon>Sacoglossa</taxon>
        <taxon>Placobranchoidea</taxon>
        <taxon>Plakobranchidae</taxon>
        <taxon>Elysia</taxon>
    </lineage>
</organism>
<keyword evidence="7" id="KW-0805">Transcription regulation</keyword>
<dbReference type="SUPFAM" id="SSF57667">
    <property type="entry name" value="beta-beta-alpha zinc fingers"/>
    <property type="match status" value="3"/>
</dbReference>
<sequence>MAAAAVGDAAVTVGLKGTGKGGWMQIDEESNWQQLSRPQDVDRTCASNQVYNQLLNPLTISCFIDSNIFSSELMRRSKVDHVQSVGDGKQCLDKGRPSDSPPFKKREFFNRGGRMYDRKSVSLSDGGESDSGCSSQNEGRHEPPPETDYGWDCPSGLSLLLELMTQSPQRYMGRDSTSEHMGLAEVARSTAQGTIAVSGKHHEQTLEPIDEIAMIDINEEADNRVKDRRSDGLTDLAISLVSSKDGARHYDLLTPAASGATKDLSRSLGIENFNYATALKPGGAQKTCELIRGANALYDLSAPNAQRGVPFTQRKINFEENSRYAVHHIARVDHSTTRPESPLDQPIDYSQLSSRSKERREASESPKAYIKTEIELRDSKASGQEEENTVQHQVKEISPNRSVTHPQYEFILSPKMDRNGNLILGQASTQNSNKKISEDILSLHINTTQATHPIASALNAGSTTNDYPGSIGSQRSSVVKPEISSVPLSDNVLEPSAHMETYEAGSSSSFREESVTPQESSAYRKSLGVYHPKLKYLLAATQFAKKKVEEEEAVRQSERFAFSANSSNSSSRDENLYLSNVQNNRKRSSPGTHDSSPLLKQELGTLHNYSSSNHLIPPPVNDQFAATNNMHQAKMFIMSREASAISNNIQPSGRSDAGVTGKGSTFSHLHHQHQHQHQPHNVFQFEYPPTTNVLSDYQISNLQTGSEDNLFRQFEANIKASSPSNSSTMSSHRSKEHQLTSINQLMFTERNLSASSSSPSSSPASSLEASAQVFKSGLDPYECSECGKRYSTSSNLARHRQTHRSVCDKKARKCPHCDKVYVSMPAYSMHVRTHNQGCQCPHCGKKFSRPWLLQGHIRTHTGEKPFACGQCGKSFADKSNLRAHVQTHSTEKPYVCGRCGKAFALKSYLYKHEESSCMRGQRFNRR</sequence>
<evidence type="ECO:0000256" key="2">
    <source>
        <dbReference type="ARBA" id="ARBA00006991"/>
    </source>
</evidence>
<feature type="domain" description="C2H2-type" evidence="14">
    <location>
        <begin position="894"/>
        <end position="923"/>
    </location>
</feature>
<dbReference type="AlphaFoldDB" id="A0AAE0XNU5"/>
<evidence type="ECO:0000256" key="7">
    <source>
        <dbReference type="ARBA" id="ARBA00023015"/>
    </source>
</evidence>
<keyword evidence="3" id="KW-0479">Metal-binding</keyword>
<dbReference type="GO" id="GO:0000978">
    <property type="term" value="F:RNA polymerase II cis-regulatory region sequence-specific DNA binding"/>
    <property type="evidence" value="ECO:0007669"/>
    <property type="project" value="TreeGrafter"/>
</dbReference>
<dbReference type="GO" id="GO:0008270">
    <property type="term" value="F:zinc ion binding"/>
    <property type="evidence" value="ECO:0007669"/>
    <property type="project" value="UniProtKB-KW"/>
</dbReference>
<proteinExistence type="inferred from homology"/>
<feature type="region of interest" description="Disordered" evidence="13">
    <location>
        <begin position="554"/>
        <end position="574"/>
    </location>
</feature>
<dbReference type="PANTHER" id="PTHR24388:SF100">
    <property type="entry name" value="ZINC FINGER PROTEIN 423"/>
    <property type="match status" value="1"/>
</dbReference>
<evidence type="ECO:0000256" key="4">
    <source>
        <dbReference type="ARBA" id="ARBA00022737"/>
    </source>
</evidence>
<dbReference type="PROSITE" id="PS00028">
    <property type="entry name" value="ZINC_FINGER_C2H2_1"/>
    <property type="match status" value="4"/>
</dbReference>
<evidence type="ECO:0000313" key="15">
    <source>
        <dbReference type="EMBL" id="KAK3697434.1"/>
    </source>
</evidence>
<comment type="similarity">
    <text evidence="11">Belongs to the snail C2H2-type zinc-finger protein family.</text>
</comment>
<comment type="caution">
    <text evidence="15">The sequence shown here is derived from an EMBL/GenBank/DDBJ whole genome shotgun (WGS) entry which is preliminary data.</text>
</comment>
<feature type="compositionally biased region" description="Basic and acidic residues" evidence="13">
    <location>
        <begin position="355"/>
        <end position="371"/>
    </location>
</feature>
<dbReference type="InterPro" id="IPR013087">
    <property type="entry name" value="Znf_C2H2_type"/>
</dbReference>
<feature type="domain" description="C2H2-type" evidence="14">
    <location>
        <begin position="866"/>
        <end position="893"/>
    </location>
</feature>
<dbReference type="GO" id="GO:0042802">
    <property type="term" value="F:identical protein binding"/>
    <property type="evidence" value="ECO:0007669"/>
    <property type="project" value="UniProtKB-ARBA"/>
</dbReference>
<dbReference type="FunFam" id="3.30.160.60:FF:000322">
    <property type="entry name" value="GDNF-inducible zinc finger protein 1"/>
    <property type="match status" value="1"/>
</dbReference>
<evidence type="ECO:0000313" key="16">
    <source>
        <dbReference type="Proteomes" id="UP001283361"/>
    </source>
</evidence>